<dbReference type="InterPro" id="IPR015422">
    <property type="entry name" value="PyrdxlP-dep_Trfase_small"/>
</dbReference>
<dbReference type="PANTHER" id="PTHR46383">
    <property type="entry name" value="ASPARTATE AMINOTRANSFERASE"/>
    <property type="match status" value="1"/>
</dbReference>
<dbReference type="Gene3D" id="3.90.1150.10">
    <property type="entry name" value="Aspartate Aminotransferase, domain 1"/>
    <property type="match status" value="1"/>
</dbReference>
<evidence type="ECO:0000256" key="6">
    <source>
        <dbReference type="RuleBase" id="RU000481"/>
    </source>
</evidence>
<evidence type="ECO:0000259" key="7">
    <source>
        <dbReference type="Pfam" id="PF00155"/>
    </source>
</evidence>
<dbReference type="RefSeq" id="WP_386028240.1">
    <property type="nucleotide sequence ID" value="NZ_JBHUHX010000051.1"/>
</dbReference>
<gene>
    <name evidence="8" type="ORF">ACFSJC_16305</name>
</gene>
<dbReference type="InterPro" id="IPR015421">
    <property type="entry name" value="PyrdxlP-dep_Trfase_major"/>
</dbReference>
<proteinExistence type="inferred from homology"/>
<dbReference type="EC" id="2.6.1.-" evidence="6"/>
<comment type="caution">
    <text evidence="8">The sequence shown here is derived from an EMBL/GenBank/DDBJ whole genome shotgun (WGS) entry which is preliminary data.</text>
</comment>
<dbReference type="PROSITE" id="PS00105">
    <property type="entry name" value="AA_TRANSFER_CLASS_1"/>
    <property type="match status" value="1"/>
</dbReference>
<dbReference type="InterPro" id="IPR015424">
    <property type="entry name" value="PyrdxlP-dep_Trfase"/>
</dbReference>
<dbReference type="EMBL" id="JBHUHX010000051">
    <property type="protein sequence ID" value="MFD2113412.1"/>
    <property type="molecule type" value="Genomic_DNA"/>
</dbReference>
<comment type="cofactor">
    <cofactor evidence="1 6">
        <name>pyridoxal 5'-phosphate</name>
        <dbReference type="ChEBI" id="CHEBI:597326"/>
    </cofactor>
</comment>
<dbReference type="GO" id="GO:0008483">
    <property type="term" value="F:transaminase activity"/>
    <property type="evidence" value="ECO:0007669"/>
    <property type="project" value="UniProtKB-KW"/>
</dbReference>
<dbReference type="InterPro" id="IPR004838">
    <property type="entry name" value="NHTrfase_class1_PyrdxlP-BS"/>
</dbReference>
<keyword evidence="5" id="KW-0663">Pyridoxal phosphate</keyword>
<organism evidence="8 9">
    <name type="scientific">Thiorhodococcus fuscus</name>
    <dbReference type="NCBI Taxonomy" id="527200"/>
    <lineage>
        <taxon>Bacteria</taxon>
        <taxon>Pseudomonadati</taxon>
        <taxon>Pseudomonadota</taxon>
        <taxon>Gammaproteobacteria</taxon>
        <taxon>Chromatiales</taxon>
        <taxon>Chromatiaceae</taxon>
        <taxon>Thiorhodococcus</taxon>
    </lineage>
</organism>
<name>A0ABW4YCN7_9GAMM</name>
<reference evidence="9" key="1">
    <citation type="journal article" date="2019" name="Int. J. Syst. Evol. Microbiol.">
        <title>The Global Catalogue of Microorganisms (GCM) 10K type strain sequencing project: providing services to taxonomists for standard genome sequencing and annotation.</title>
        <authorList>
            <consortium name="The Broad Institute Genomics Platform"/>
            <consortium name="The Broad Institute Genome Sequencing Center for Infectious Disease"/>
            <person name="Wu L."/>
            <person name="Ma J."/>
        </authorList>
    </citation>
    <scope>NUCLEOTIDE SEQUENCE [LARGE SCALE GENOMIC DNA]</scope>
    <source>
        <strain evidence="9">KACC 12597</strain>
    </source>
</reference>
<protein>
    <recommendedName>
        <fullName evidence="6">Aminotransferase</fullName>
        <ecNumber evidence="6">2.6.1.-</ecNumber>
    </recommendedName>
</protein>
<comment type="similarity">
    <text evidence="2 6">Belongs to the class-I pyridoxal-phosphate-dependent aminotransferase family.</text>
</comment>
<feature type="domain" description="Aminotransferase class I/classII large" evidence="7">
    <location>
        <begin position="45"/>
        <end position="375"/>
    </location>
</feature>
<accession>A0ABW4YCN7</accession>
<keyword evidence="4 6" id="KW-0808">Transferase</keyword>
<evidence type="ECO:0000313" key="8">
    <source>
        <dbReference type="EMBL" id="MFD2113412.1"/>
    </source>
</evidence>
<dbReference type="PANTHER" id="PTHR46383:SF1">
    <property type="entry name" value="ASPARTATE AMINOTRANSFERASE"/>
    <property type="match status" value="1"/>
</dbReference>
<keyword evidence="3 6" id="KW-0032">Aminotransferase</keyword>
<sequence>MPESHPNAPRDYLNLNIRGMGPSATLAINARSAALAAEGRKIYRMGLGQSPFPVPDPVVAALRENAHQKAYLPVRGLPELHRAIGGYLKRTQGIEYPESHILVGPGTKELMFIVQLTYYGELVIPNPSWVSYAPQARIIGRHLQWLPTRPETGHGVTPAVLDAHCRLDPDRPRLLILNYPGNPSGTAYEADQLAEIAEVARRYRVLVLSDEIYGGLRFDGAHVSIARFYPEGTIISDGLSKWCGAGGWRVGALAFPEELDWLAKAMAVVASETFTSTSAPIQYAAVRGFSPDPEIDRYLDRSRRILAALSGFAFRTLTACGADVCEPKGAFYLFPDFGNLSETLNRRGVHSGAELCERLLEDTGVATLPGDVFGRAANEFFMRLATVDFDGAAALAALDDERPVDETFLRDHCGSVVTALERIADWMAG</sequence>
<dbReference type="Pfam" id="PF00155">
    <property type="entry name" value="Aminotran_1_2"/>
    <property type="match status" value="1"/>
</dbReference>
<dbReference type="Gene3D" id="3.40.640.10">
    <property type="entry name" value="Type I PLP-dependent aspartate aminotransferase-like (Major domain)"/>
    <property type="match status" value="1"/>
</dbReference>
<evidence type="ECO:0000256" key="1">
    <source>
        <dbReference type="ARBA" id="ARBA00001933"/>
    </source>
</evidence>
<dbReference type="CDD" id="cd00609">
    <property type="entry name" value="AAT_like"/>
    <property type="match status" value="1"/>
</dbReference>
<keyword evidence="9" id="KW-1185">Reference proteome</keyword>
<dbReference type="InterPro" id="IPR050596">
    <property type="entry name" value="AspAT/PAT-like"/>
</dbReference>
<evidence type="ECO:0000313" key="9">
    <source>
        <dbReference type="Proteomes" id="UP001597337"/>
    </source>
</evidence>
<evidence type="ECO:0000256" key="2">
    <source>
        <dbReference type="ARBA" id="ARBA00007441"/>
    </source>
</evidence>
<evidence type="ECO:0000256" key="5">
    <source>
        <dbReference type="ARBA" id="ARBA00022898"/>
    </source>
</evidence>
<evidence type="ECO:0000256" key="4">
    <source>
        <dbReference type="ARBA" id="ARBA00022679"/>
    </source>
</evidence>
<dbReference type="InterPro" id="IPR004839">
    <property type="entry name" value="Aminotransferase_I/II_large"/>
</dbReference>
<dbReference type="Proteomes" id="UP001597337">
    <property type="component" value="Unassembled WGS sequence"/>
</dbReference>
<dbReference type="SUPFAM" id="SSF53383">
    <property type="entry name" value="PLP-dependent transferases"/>
    <property type="match status" value="1"/>
</dbReference>
<evidence type="ECO:0000256" key="3">
    <source>
        <dbReference type="ARBA" id="ARBA00022576"/>
    </source>
</evidence>